<evidence type="ECO:0000259" key="2">
    <source>
        <dbReference type="Pfam" id="PF13439"/>
    </source>
</evidence>
<reference evidence="4" key="1">
    <citation type="submission" date="2008-03" db="EMBL/GenBank/DDBJ databases">
        <title>Complete sequence of chromosome of Beijerinckia indica subsp. indica ATCC 9039.</title>
        <authorList>
            <consortium name="US DOE Joint Genome Institute"/>
            <person name="Copeland A."/>
            <person name="Lucas S."/>
            <person name="Lapidus A."/>
            <person name="Glavina del Rio T."/>
            <person name="Dalin E."/>
            <person name="Tice H."/>
            <person name="Bruce D."/>
            <person name="Goodwin L."/>
            <person name="Pitluck S."/>
            <person name="LaButti K."/>
            <person name="Schmutz J."/>
            <person name="Larimer F."/>
            <person name="Land M."/>
            <person name="Hauser L."/>
            <person name="Kyrpides N."/>
            <person name="Mikhailova N."/>
            <person name="Dunfield P.F."/>
            <person name="Dedysh S.N."/>
            <person name="Liesack W."/>
            <person name="Saw J.H."/>
            <person name="Alam M."/>
            <person name="Chen Y."/>
            <person name="Murrell J.C."/>
            <person name="Richardson P."/>
        </authorList>
    </citation>
    <scope>NUCLEOTIDE SEQUENCE [LARGE SCALE GENOMIC DNA]</scope>
    <source>
        <strain evidence="4">ATCC 9039 / DSM 1715 / NCIMB 8712</strain>
    </source>
</reference>
<evidence type="ECO:0000313" key="4">
    <source>
        <dbReference type="Proteomes" id="UP000001695"/>
    </source>
</evidence>
<name>B2IJV4_BEII9</name>
<dbReference type="HOGENOM" id="CLU_009583_0_3_5"/>
<dbReference type="EMBL" id="CP001016">
    <property type="protein sequence ID" value="ACB96329.1"/>
    <property type="molecule type" value="Genomic_DNA"/>
</dbReference>
<dbReference type="AlphaFoldDB" id="B2IJV4"/>
<organism evidence="3 4">
    <name type="scientific">Beijerinckia indica subsp. indica (strain ATCC 9039 / DSM 1715 / NCIMB 8712)</name>
    <dbReference type="NCBI Taxonomy" id="395963"/>
    <lineage>
        <taxon>Bacteria</taxon>
        <taxon>Pseudomonadati</taxon>
        <taxon>Pseudomonadota</taxon>
        <taxon>Alphaproteobacteria</taxon>
        <taxon>Hyphomicrobiales</taxon>
        <taxon>Beijerinckiaceae</taxon>
        <taxon>Beijerinckia</taxon>
    </lineage>
</organism>
<accession>B2IJV4</accession>
<dbReference type="CAZy" id="GT4">
    <property type="family name" value="Glycosyltransferase Family 4"/>
</dbReference>
<dbReference type="GO" id="GO:0016757">
    <property type="term" value="F:glycosyltransferase activity"/>
    <property type="evidence" value="ECO:0007669"/>
    <property type="project" value="InterPro"/>
</dbReference>
<dbReference type="PANTHER" id="PTHR12526:SF630">
    <property type="entry name" value="GLYCOSYLTRANSFERASE"/>
    <property type="match status" value="1"/>
</dbReference>
<evidence type="ECO:0000313" key="3">
    <source>
        <dbReference type="EMBL" id="ACB96329.1"/>
    </source>
</evidence>
<evidence type="ECO:0000259" key="1">
    <source>
        <dbReference type="Pfam" id="PF00534"/>
    </source>
</evidence>
<dbReference type="Pfam" id="PF00534">
    <property type="entry name" value="Glycos_transf_1"/>
    <property type="match status" value="1"/>
</dbReference>
<keyword evidence="4" id="KW-1185">Reference proteome</keyword>
<feature type="domain" description="Glycosyl transferase family 1" evidence="1">
    <location>
        <begin position="186"/>
        <end position="352"/>
    </location>
</feature>
<dbReference type="InterPro" id="IPR001296">
    <property type="entry name" value="Glyco_trans_1"/>
</dbReference>
<dbReference type="InterPro" id="IPR028098">
    <property type="entry name" value="Glyco_trans_4-like_N"/>
</dbReference>
<dbReference type="SUPFAM" id="SSF53756">
    <property type="entry name" value="UDP-Glycosyltransferase/glycogen phosphorylase"/>
    <property type="match status" value="1"/>
</dbReference>
<protein>
    <submittedName>
        <fullName evidence="3">Glycosyl transferase group 1</fullName>
    </submittedName>
</protein>
<reference evidence="3 4" key="2">
    <citation type="journal article" date="2010" name="J. Bacteriol.">
        <title>Complete genome sequence of Beijerinckia indica subsp. indica.</title>
        <authorList>
            <person name="Tamas I."/>
            <person name="Dedysh S.N."/>
            <person name="Liesack W."/>
            <person name="Stott M.B."/>
            <person name="Alam M."/>
            <person name="Murrell J.C."/>
            <person name="Dunfield P.F."/>
        </authorList>
    </citation>
    <scope>NUCLEOTIDE SEQUENCE [LARGE SCALE GENOMIC DNA]</scope>
    <source>
        <strain evidence="4">ATCC 9039 / DSM 1715 / NCIMB 8712</strain>
    </source>
</reference>
<dbReference type="KEGG" id="bid:Bind_2757"/>
<sequence length="400" mass="43793">MHICHIIEAAGGGSGQVVVDLAREGLAVGDDITVIYAANRATPSFLGALSSMPGLKLVETSMRREVGVHDFTDAWRLYRRLHQMRPLDVIHGHSSKAGALARISGLFFPKALKVYTPHAFVTMSPEGGRFYGFIEKILSRCCDAIIAVSEFEKEHALKHIGIDKAKVAVVLNGVKSDGFSGRLVARRELGYQDNEFVLGYVGRLWPQKNPLRLIEAFAHAHFLTQRQGLDLRLAIVGDGPLRAVIEKTIIERGLTGSVRCFGDKNSRDIIAGFDGLLCSSDYEGFPIVFLEALASAVPIVTTPVGGAREAVVEGQTGFIADGFSAASLALALLKLIVLDPKERMLMTEQIREHAQLFRIEAIAAQTRILYQRFAAGKEKRNKKQLILESDIKGDRFDVAS</sequence>
<dbReference type="Proteomes" id="UP000001695">
    <property type="component" value="Chromosome"/>
</dbReference>
<dbReference type="Gene3D" id="3.40.50.2000">
    <property type="entry name" value="Glycogen Phosphorylase B"/>
    <property type="match status" value="2"/>
</dbReference>
<dbReference type="RefSeq" id="WP_012385680.1">
    <property type="nucleotide sequence ID" value="NC_010581.1"/>
</dbReference>
<dbReference type="STRING" id="395963.Bind_2757"/>
<dbReference type="eggNOG" id="COG0438">
    <property type="taxonomic scope" value="Bacteria"/>
</dbReference>
<dbReference type="PANTHER" id="PTHR12526">
    <property type="entry name" value="GLYCOSYLTRANSFERASE"/>
    <property type="match status" value="1"/>
</dbReference>
<dbReference type="OrthoDB" id="9806708at2"/>
<keyword evidence="3" id="KW-0808">Transferase</keyword>
<feature type="domain" description="Glycosyltransferase subfamily 4-like N-terminal" evidence="2">
    <location>
        <begin position="12"/>
        <end position="175"/>
    </location>
</feature>
<dbReference type="CDD" id="cd03801">
    <property type="entry name" value="GT4_PimA-like"/>
    <property type="match status" value="1"/>
</dbReference>
<gene>
    <name evidence="3" type="ordered locus">Bind_2757</name>
</gene>
<proteinExistence type="predicted"/>
<dbReference type="Pfam" id="PF13439">
    <property type="entry name" value="Glyco_transf_4"/>
    <property type="match status" value="1"/>
</dbReference>